<comment type="similarity">
    <text evidence="1">Belongs to the zinc-containing alcohol dehydrogenase family.</text>
</comment>
<dbReference type="InterPro" id="IPR047122">
    <property type="entry name" value="Trans-enoyl_RdTase-like"/>
</dbReference>
<accession>M2SN00</accession>
<dbReference type="Pfam" id="PF08240">
    <property type="entry name" value="ADH_N"/>
    <property type="match status" value="1"/>
</dbReference>
<dbReference type="eggNOG" id="KOG1198">
    <property type="taxonomic scope" value="Eukaryota"/>
</dbReference>
<dbReference type="STRING" id="665912.M2SN00"/>
<dbReference type="InterPro" id="IPR013149">
    <property type="entry name" value="ADH-like_C"/>
</dbReference>
<dbReference type="GeneID" id="19130731"/>
<dbReference type="SUPFAM" id="SSF50129">
    <property type="entry name" value="GroES-like"/>
    <property type="match status" value="1"/>
</dbReference>
<dbReference type="GO" id="GO:0016651">
    <property type="term" value="F:oxidoreductase activity, acting on NAD(P)H"/>
    <property type="evidence" value="ECO:0007669"/>
    <property type="project" value="InterPro"/>
</dbReference>
<gene>
    <name evidence="5" type="ORF">COCSADRAFT_128988</name>
</gene>
<dbReference type="Gene3D" id="3.40.50.720">
    <property type="entry name" value="NAD(P)-binding Rossmann-like Domain"/>
    <property type="match status" value="1"/>
</dbReference>
<dbReference type="KEGG" id="bsc:COCSADRAFT_128988"/>
<proteinExistence type="inferred from homology"/>
<dbReference type="OrthoDB" id="3509362at2759"/>
<dbReference type="AlphaFoldDB" id="M2SN00"/>
<evidence type="ECO:0000259" key="4">
    <source>
        <dbReference type="SMART" id="SM00829"/>
    </source>
</evidence>
<dbReference type="HOGENOM" id="CLU_026673_16_5_1"/>
<reference evidence="5 6" key="1">
    <citation type="journal article" date="2012" name="PLoS Pathog.">
        <title>Diverse lifestyles and strategies of plant pathogenesis encoded in the genomes of eighteen Dothideomycetes fungi.</title>
        <authorList>
            <person name="Ohm R.A."/>
            <person name="Feau N."/>
            <person name="Henrissat B."/>
            <person name="Schoch C.L."/>
            <person name="Horwitz B.A."/>
            <person name="Barry K.W."/>
            <person name="Condon B.J."/>
            <person name="Copeland A.C."/>
            <person name="Dhillon B."/>
            <person name="Glaser F."/>
            <person name="Hesse C.N."/>
            <person name="Kosti I."/>
            <person name="LaButti K."/>
            <person name="Lindquist E.A."/>
            <person name="Lucas S."/>
            <person name="Salamov A.A."/>
            <person name="Bradshaw R.E."/>
            <person name="Ciuffetti L."/>
            <person name="Hamelin R.C."/>
            <person name="Kema G.H.J."/>
            <person name="Lawrence C."/>
            <person name="Scott J.A."/>
            <person name="Spatafora J.W."/>
            <person name="Turgeon B.G."/>
            <person name="de Wit P.J.G.M."/>
            <person name="Zhong S."/>
            <person name="Goodwin S.B."/>
            <person name="Grigoriev I.V."/>
        </authorList>
    </citation>
    <scope>NUCLEOTIDE SEQUENCE [LARGE SCALE GENOMIC DNA]</scope>
    <source>
        <strain evidence="6">ND90Pr / ATCC 201652</strain>
    </source>
</reference>
<dbReference type="PANTHER" id="PTHR45348">
    <property type="entry name" value="HYPOTHETICAL OXIDOREDUCTASE (EUROFUNG)"/>
    <property type="match status" value="1"/>
</dbReference>
<evidence type="ECO:0000256" key="1">
    <source>
        <dbReference type="ARBA" id="ARBA00008072"/>
    </source>
</evidence>
<name>M2SN00_COCSN</name>
<dbReference type="OMA" id="FTEWWYR"/>
<dbReference type="EMBL" id="KB445655">
    <property type="protein sequence ID" value="EMD58521.1"/>
    <property type="molecule type" value="Genomic_DNA"/>
</dbReference>
<dbReference type="InterPro" id="IPR036291">
    <property type="entry name" value="NAD(P)-bd_dom_sf"/>
</dbReference>
<comment type="subunit">
    <text evidence="2">Monomer.</text>
</comment>
<feature type="domain" description="Enoyl reductase (ER)" evidence="4">
    <location>
        <begin position="20"/>
        <end position="336"/>
    </location>
</feature>
<dbReference type="SUPFAM" id="SSF51735">
    <property type="entry name" value="NAD(P)-binding Rossmann-fold domains"/>
    <property type="match status" value="1"/>
</dbReference>
<dbReference type="Proteomes" id="UP000016934">
    <property type="component" value="Unassembled WGS sequence"/>
</dbReference>
<keyword evidence="6" id="KW-1185">Reference proteome</keyword>
<reference evidence="6" key="2">
    <citation type="journal article" date="2013" name="PLoS Genet.">
        <title>Comparative genome structure, secondary metabolite, and effector coding capacity across Cochliobolus pathogens.</title>
        <authorList>
            <person name="Condon B.J."/>
            <person name="Leng Y."/>
            <person name="Wu D."/>
            <person name="Bushley K.E."/>
            <person name="Ohm R.A."/>
            <person name="Otillar R."/>
            <person name="Martin J."/>
            <person name="Schackwitz W."/>
            <person name="Grimwood J."/>
            <person name="MohdZainudin N."/>
            <person name="Xue C."/>
            <person name="Wang R."/>
            <person name="Manning V.A."/>
            <person name="Dhillon B."/>
            <person name="Tu Z.J."/>
            <person name="Steffenson B.J."/>
            <person name="Salamov A."/>
            <person name="Sun H."/>
            <person name="Lowry S."/>
            <person name="LaButti K."/>
            <person name="Han J."/>
            <person name="Copeland A."/>
            <person name="Lindquist E."/>
            <person name="Barry K."/>
            <person name="Schmutz J."/>
            <person name="Baker S.E."/>
            <person name="Ciuffetti L.M."/>
            <person name="Grigoriev I.V."/>
            <person name="Zhong S."/>
            <person name="Turgeon B.G."/>
        </authorList>
    </citation>
    <scope>NUCLEOTIDE SEQUENCE [LARGE SCALE GENOMIC DNA]</scope>
    <source>
        <strain evidence="6">ND90Pr / ATCC 201652</strain>
    </source>
</reference>
<evidence type="ECO:0000256" key="2">
    <source>
        <dbReference type="ARBA" id="ARBA00011245"/>
    </source>
</evidence>
<dbReference type="InterPro" id="IPR011032">
    <property type="entry name" value="GroES-like_sf"/>
</dbReference>
<organism evidence="5 6">
    <name type="scientific">Cochliobolus sativus (strain ND90Pr / ATCC 201652)</name>
    <name type="common">Common root rot and spot blotch fungus</name>
    <name type="synonym">Bipolaris sorokiniana</name>
    <dbReference type="NCBI Taxonomy" id="665912"/>
    <lineage>
        <taxon>Eukaryota</taxon>
        <taxon>Fungi</taxon>
        <taxon>Dikarya</taxon>
        <taxon>Ascomycota</taxon>
        <taxon>Pezizomycotina</taxon>
        <taxon>Dothideomycetes</taxon>
        <taxon>Pleosporomycetidae</taxon>
        <taxon>Pleosporales</taxon>
        <taxon>Pleosporineae</taxon>
        <taxon>Pleosporaceae</taxon>
        <taxon>Bipolaris</taxon>
    </lineage>
</organism>
<dbReference type="InterPro" id="IPR013154">
    <property type="entry name" value="ADH-like_N"/>
</dbReference>
<sequence>MATTLRVALISNPGKPLEITDADTLHAGLGEVLIRNHAIALQPLDAKMLIAGYGPAAHLAYPAVLGTSGAGIIEVVGEHVQGLAVGDRVVFDTKAYVDASNNRRTGTWQQLVACDAKTVAKQIGDVAFEQAVLVDFPLQTAVAALHVFLGMGKPGSRAKEEKVLIWGAGGAVGSYAVQFAKQAGYTVVVTASPRDVERQMKLGASEVVNYKDTDAVAKLRSLGPYKYLFTASGDAASQSALASLLESTGGSFASVLPSAVELPSNVNLIYSAFSQAAQKEEYSKWRDWWYQEYLPKVFSGGLVEPVRFTKVQGGLSALQQASQDVFDSKVKGKLVIDPQE</sequence>
<dbReference type="Gene3D" id="3.90.180.10">
    <property type="entry name" value="Medium-chain alcohol dehydrogenases, catalytic domain"/>
    <property type="match status" value="1"/>
</dbReference>
<keyword evidence="3" id="KW-0560">Oxidoreductase</keyword>
<evidence type="ECO:0000313" key="5">
    <source>
        <dbReference type="EMBL" id="EMD58521.1"/>
    </source>
</evidence>
<evidence type="ECO:0000256" key="3">
    <source>
        <dbReference type="ARBA" id="ARBA00023002"/>
    </source>
</evidence>
<dbReference type="SMART" id="SM00829">
    <property type="entry name" value="PKS_ER"/>
    <property type="match status" value="1"/>
</dbReference>
<dbReference type="RefSeq" id="XP_007705633.1">
    <property type="nucleotide sequence ID" value="XM_007707443.1"/>
</dbReference>
<dbReference type="InterPro" id="IPR020843">
    <property type="entry name" value="ER"/>
</dbReference>
<dbReference type="CDD" id="cd08249">
    <property type="entry name" value="enoyl_reductase_like"/>
    <property type="match status" value="1"/>
</dbReference>
<dbReference type="PANTHER" id="PTHR45348:SF2">
    <property type="entry name" value="ZINC-TYPE ALCOHOL DEHYDROGENASE-LIKE PROTEIN C2E1P3.01"/>
    <property type="match status" value="1"/>
</dbReference>
<dbReference type="Pfam" id="PF00107">
    <property type="entry name" value="ADH_zinc_N"/>
    <property type="match status" value="1"/>
</dbReference>
<evidence type="ECO:0000313" key="6">
    <source>
        <dbReference type="Proteomes" id="UP000016934"/>
    </source>
</evidence>
<protein>
    <recommendedName>
        <fullName evidence="4">Enoyl reductase (ER) domain-containing protein</fullName>
    </recommendedName>
</protein>